<name>S4RRZ2_PETMA</name>
<evidence type="ECO:0000259" key="10">
    <source>
        <dbReference type="PROSITE" id="PS50127"/>
    </source>
</evidence>
<feature type="compositionally biased region" description="Polar residues" evidence="9">
    <location>
        <begin position="48"/>
        <end position="57"/>
    </location>
</feature>
<keyword evidence="3" id="KW-0813">Transport</keyword>
<feature type="domain" description="UBC core" evidence="10">
    <location>
        <begin position="80"/>
        <end position="228"/>
    </location>
</feature>
<evidence type="ECO:0000256" key="1">
    <source>
        <dbReference type="ARBA" id="ARBA00004202"/>
    </source>
</evidence>
<evidence type="ECO:0000256" key="6">
    <source>
        <dbReference type="ARBA" id="ARBA00022703"/>
    </source>
</evidence>
<dbReference type="GeneTree" id="ENSGT00390000010125"/>
<evidence type="ECO:0000256" key="5">
    <source>
        <dbReference type="ARBA" id="ARBA00022490"/>
    </source>
</evidence>
<keyword evidence="5" id="KW-0963">Cytoplasm</keyword>
<dbReference type="Gene3D" id="3.10.110.10">
    <property type="entry name" value="Ubiquitin Conjugating Enzyme"/>
    <property type="match status" value="1"/>
</dbReference>
<evidence type="ECO:0000313" key="11">
    <source>
        <dbReference type="Ensembl" id="ENSPMAP00000007979.1"/>
    </source>
</evidence>
<dbReference type="InterPro" id="IPR050113">
    <property type="entry name" value="Ub_conjugating_enzyme"/>
</dbReference>
<comment type="subcellular location">
    <subcellularLocation>
        <location evidence="1">Cell membrane</location>
        <topology evidence="1">Peripheral membrane protein</topology>
    </subcellularLocation>
    <subcellularLocation>
        <location evidence="2">Cytoplasm</location>
    </subcellularLocation>
</comment>
<evidence type="ECO:0000256" key="3">
    <source>
        <dbReference type="ARBA" id="ARBA00022448"/>
    </source>
</evidence>
<feature type="region of interest" description="Disordered" evidence="9">
    <location>
        <begin position="254"/>
        <end position="293"/>
    </location>
</feature>
<dbReference type="GO" id="GO:0005737">
    <property type="term" value="C:cytoplasm"/>
    <property type="evidence" value="ECO:0007669"/>
    <property type="project" value="UniProtKB-SubCell"/>
</dbReference>
<keyword evidence="8" id="KW-0472">Membrane</keyword>
<feature type="region of interest" description="Disordered" evidence="9">
    <location>
        <begin position="1"/>
        <end position="68"/>
    </location>
</feature>
<sequence>HLFSLVTTTGVQRAGEGDERRGSANAGDSGGQASRVGPGKKQLPPIPRQQTSASTPKPLSPPTAPANASNGTHASYGPYFLEYSLLSEFALLVRQKLPGVYVQPSCKSALTWFGVIFIRQGLYQDGVFKFTVYIPDNYPDGDCPRLVFDWPVFHPVINAATGELDVKRAFNKWRRNQNHIWQVMLYARQVFYKIETSNPLSTEAALLYEKDIQQFRSKVMDSVKLCNSHIFDPPKIEDAYAIRFSPWNPQLHEDARKKMLSPKKPEEPHSRNAGLSWVKPGTTQPFSKDESPF</sequence>
<dbReference type="Pfam" id="PF00179">
    <property type="entry name" value="UQ_con"/>
    <property type="match status" value="1"/>
</dbReference>
<dbReference type="CDD" id="cd23814">
    <property type="entry name" value="UEV_AKTIP"/>
    <property type="match status" value="1"/>
</dbReference>
<keyword evidence="7" id="KW-0653">Protein transport</keyword>
<dbReference type="GO" id="GO:0005886">
    <property type="term" value="C:plasma membrane"/>
    <property type="evidence" value="ECO:0007669"/>
    <property type="project" value="UniProtKB-SubCell"/>
</dbReference>
<dbReference type="SMART" id="SM00212">
    <property type="entry name" value="UBCc"/>
    <property type="match status" value="1"/>
</dbReference>
<dbReference type="HOGENOM" id="CLU_083049_0_0_1"/>
<feature type="compositionally biased region" description="Basic and acidic residues" evidence="9">
    <location>
        <begin position="254"/>
        <end position="270"/>
    </location>
</feature>
<dbReference type="STRING" id="7757.ENSPMAP00000007979"/>
<evidence type="ECO:0000256" key="2">
    <source>
        <dbReference type="ARBA" id="ARBA00004496"/>
    </source>
</evidence>
<proteinExistence type="predicted"/>
<keyword evidence="4" id="KW-1003">Cell membrane</keyword>
<dbReference type="GO" id="GO:0006915">
    <property type="term" value="P:apoptotic process"/>
    <property type="evidence" value="ECO:0007669"/>
    <property type="project" value="UniProtKB-KW"/>
</dbReference>
<dbReference type="InterPro" id="IPR000608">
    <property type="entry name" value="UBC"/>
</dbReference>
<evidence type="ECO:0000256" key="8">
    <source>
        <dbReference type="ARBA" id="ARBA00023136"/>
    </source>
</evidence>
<dbReference type="OMA" id="WGFPEWR"/>
<dbReference type="SUPFAM" id="SSF54495">
    <property type="entry name" value="UBC-like"/>
    <property type="match status" value="1"/>
</dbReference>
<dbReference type="InterPro" id="IPR016135">
    <property type="entry name" value="UBQ-conjugating_enzyme/RWD"/>
</dbReference>
<evidence type="ECO:0000256" key="7">
    <source>
        <dbReference type="ARBA" id="ARBA00022927"/>
    </source>
</evidence>
<dbReference type="Ensembl" id="ENSPMAT00000008015.1">
    <property type="protein sequence ID" value="ENSPMAP00000007979.1"/>
    <property type="gene ID" value="ENSPMAG00000007224.1"/>
</dbReference>
<dbReference type="PANTHER" id="PTHR24067">
    <property type="entry name" value="UBIQUITIN-CONJUGATING ENZYME E2"/>
    <property type="match status" value="1"/>
</dbReference>
<protein>
    <submittedName>
        <fullName evidence="11">Akt interacting protein</fullName>
    </submittedName>
</protein>
<feature type="compositionally biased region" description="Polar residues" evidence="9">
    <location>
        <begin position="1"/>
        <end position="11"/>
    </location>
</feature>
<keyword evidence="6" id="KW-0053">Apoptosis</keyword>
<organism evidence="11">
    <name type="scientific">Petromyzon marinus</name>
    <name type="common">Sea lamprey</name>
    <dbReference type="NCBI Taxonomy" id="7757"/>
    <lineage>
        <taxon>Eukaryota</taxon>
        <taxon>Metazoa</taxon>
        <taxon>Chordata</taxon>
        <taxon>Craniata</taxon>
        <taxon>Vertebrata</taxon>
        <taxon>Cyclostomata</taxon>
        <taxon>Hyperoartia</taxon>
        <taxon>Petromyzontiformes</taxon>
        <taxon>Petromyzontidae</taxon>
        <taxon>Petromyzon</taxon>
    </lineage>
</organism>
<evidence type="ECO:0000256" key="4">
    <source>
        <dbReference type="ARBA" id="ARBA00022475"/>
    </source>
</evidence>
<reference evidence="11" key="1">
    <citation type="submission" date="2025-08" db="UniProtKB">
        <authorList>
            <consortium name="Ensembl"/>
        </authorList>
    </citation>
    <scope>IDENTIFICATION</scope>
</reference>
<dbReference type="AlphaFoldDB" id="S4RRZ2"/>
<dbReference type="PROSITE" id="PS50127">
    <property type="entry name" value="UBC_2"/>
    <property type="match status" value="1"/>
</dbReference>
<evidence type="ECO:0000256" key="9">
    <source>
        <dbReference type="SAM" id="MobiDB-lite"/>
    </source>
</evidence>
<dbReference type="FunFam" id="3.10.110.10:FF:000030">
    <property type="entry name" value="AKT-interacting protein-like isoform X2"/>
    <property type="match status" value="1"/>
</dbReference>
<reference evidence="11" key="2">
    <citation type="submission" date="2025-09" db="UniProtKB">
        <authorList>
            <consortium name="Ensembl"/>
        </authorList>
    </citation>
    <scope>IDENTIFICATION</scope>
</reference>
<accession>S4RRZ2</accession>
<dbReference type="GO" id="GO:0015031">
    <property type="term" value="P:protein transport"/>
    <property type="evidence" value="ECO:0007669"/>
    <property type="project" value="UniProtKB-KW"/>
</dbReference>